<dbReference type="GO" id="GO:0016604">
    <property type="term" value="C:nuclear body"/>
    <property type="evidence" value="ECO:0000318"/>
    <property type="project" value="GO_Central"/>
</dbReference>
<dbReference type="KEGG" id="acs:103278678"/>
<keyword evidence="3" id="KW-1185">Reference proteome</keyword>
<feature type="region of interest" description="Disordered" evidence="1">
    <location>
        <begin position="145"/>
        <end position="177"/>
    </location>
</feature>
<reference evidence="2" key="3">
    <citation type="submission" date="2025-09" db="UniProtKB">
        <authorList>
            <consortium name="Ensembl"/>
        </authorList>
    </citation>
    <scope>IDENTIFICATION</scope>
</reference>
<evidence type="ECO:0000256" key="1">
    <source>
        <dbReference type="SAM" id="MobiDB-lite"/>
    </source>
</evidence>
<reference evidence="2" key="2">
    <citation type="submission" date="2025-08" db="UniProtKB">
        <authorList>
            <consortium name="Ensembl"/>
        </authorList>
    </citation>
    <scope>IDENTIFICATION</scope>
</reference>
<dbReference type="GO" id="GO:0016251">
    <property type="term" value="F:RNA polymerase II general transcription initiation factor activity"/>
    <property type="evidence" value="ECO:0007669"/>
    <property type="project" value="InterPro"/>
</dbReference>
<dbReference type="AlphaFoldDB" id="A0A803T4C0"/>
<dbReference type="Proteomes" id="UP000001646">
    <property type="component" value="Chromosome 4"/>
</dbReference>
<evidence type="ECO:0008006" key="4">
    <source>
        <dbReference type="Google" id="ProtNLM"/>
    </source>
</evidence>
<proteinExistence type="predicted"/>
<dbReference type="PANTHER" id="PTHR15132">
    <property type="entry name" value="SNRNA-ACTIVATING PROTEIN COMPLEX SUBUNIT 2"/>
    <property type="match status" value="1"/>
</dbReference>
<organism evidence="2 3">
    <name type="scientific">Anolis carolinensis</name>
    <name type="common">Green anole</name>
    <name type="synonym">American chameleon</name>
    <dbReference type="NCBI Taxonomy" id="28377"/>
    <lineage>
        <taxon>Eukaryota</taxon>
        <taxon>Metazoa</taxon>
        <taxon>Chordata</taxon>
        <taxon>Craniata</taxon>
        <taxon>Vertebrata</taxon>
        <taxon>Euteleostomi</taxon>
        <taxon>Lepidosauria</taxon>
        <taxon>Squamata</taxon>
        <taxon>Bifurcata</taxon>
        <taxon>Unidentata</taxon>
        <taxon>Episquamata</taxon>
        <taxon>Toxicofera</taxon>
        <taxon>Iguania</taxon>
        <taxon>Dactyloidae</taxon>
        <taxon>Anolis</taxon>
    </lineage>
</organism>
<evidence type="ECO:0000313" key="3">
    <source>
        <dbReference type="Proteomes" id="UP000001646"/>
    </source>
</evidence>
<evidence type="ECO:0000313" key="2">
    <source>
        <dbReference type="Ensembl" id="ENSACAP00000030060.1"/>
    </source>
</evidence>
<dbReference type="CTD" id="6618"/>
<dbReference type="GO" id="GO:0009301">
    <property type="term" value="P:snRNA transcription"/>
    <property type="evidence" value="ECO:0007669"/>
    <property type="project" value="InterPro"/>
</dbReference>
<dbReference type="OrthoDB" id="5990578at2759"/>
<dbReference type="InterPro" id="IPR021281">
    <property type="entry name" value="SNAPC2"/>
</dbReference>
<gene>
    <name evidence="2" type="primary">snapc2</name>
</gene>
<protein>
    <recommendedName>
        <fullName evidence="4">snRNA-activating protein complex subunit 2</fullName>
    </recommendedName>
</protein>
<dbReference type="GeneTree" id="ENSGT00390000017407"/>
<dbReference type="InParanoid" id="A0A803T4C0"/>
<accession>A0A803T4C0</accession>
<name>A0A803T4C0_ANOCA</name>
<dbReference type="GeneID" id="103278678"/>
<dbReference type="PANTHER" id="PTHR15132:SF1">
    <property type="entry name" value="SNRNA-ACTIVATING PROTEIN COMPLEX SUBUNIT 2"/>
    <property type="match status" value="1"/>
</dbReference>
<reference evidence="2 3" key="1">
    <citation type="submission" date="2009-12" db="EMBL/GenBank/DDBJ databases">
        <title>The Genome Sequence of Anolis carolinensis (Green Anole Lizard).</title>
        <authorList>
            <consortium name="The Genome Sequencing Platform"/>
            <person name="Di Palma F."/>
            <person name="Alfoldi J."/>
            <person name="Heiman D."/>
            <person name="Young S."/>
            <person name="Grabherr M."/>
            <person name="Johnson J."/>
            <person name="Lander E.S."/>
            <person name="Lindblad-Toh K."/>
        </authorList>
    </citation>
    <scope>NUCLEOTIDE SEQUENCE [LARGE SCALE GENOMIC DNA]</scope>
    <source>
        <strain evidence="2 3">JBL SC #1</strain>
    </source>
</reference>
<dbReference type="Ensembl" id="ENSACAT00000036841.1">
    <property type="protein sequence ID" value="ENSACAP00000030060.1"/>
    <property type="gene ID" value="ENSACAG00000037092.1"/>
</dbReference>
<dbReference type="Pfam" id="PF11035">
    <property type="entry name" value="SNAPC2"/>
    <property type="match status" value="1"/>
</dbReference>
<sequence length="335" mass="37473">MKPPSRPRSAPARYHLGPVSRIWTDREKRRLLRGLRAQAQAPGPLRLEVLKKYLPSRGEDEIMKFVDLLKERVAKEVVKAQFRYHQCKQKDAPVPAPIEVWTALAEKMTGCLEDAVTAAFSQVLTIASTEPLCLLHSVPPKPMEVKTTRCSSPTLHNKNKSNEETREATVSSNGEELTPVKNGEFQVDFEKIYKYLSVISRGSKAPELPPGESAVLLDLLLSLPEELECLDFNKLKSHMYKCYRELNGRYTGNKNGTQAESSQSVNSGRDQHDILFHIHPNSSCCQQQEGANSHSSSKNDEASSSAINWKTLGICPLNSFMFPLDLLTRKGDAVE</sequence>